<dbReference type="Proteomes" id="UP001060170">
    <property type="component" value="Chromosome 17"/>
</dbReference>
<evidence type="ECO:0000313" key="1">
    <source>
        <dbReference type="EMBL" id="KAI7937092.1"/>
    </source>
</evidence>
<dbReference type="EMBL" id="CM045881">
    <property type="protein sequence ID" value="KAI7937092.1"/>
    <property type="molecule type" value="Genomic_DNA"/>
</dbReference>
<proteinExistence type="predicted"/>
<evidence type="ECO:0000313" key="2">
    <source>
        <dbReference type="Proteomes" id="UP001060170"/>
    </source>
</evidence>
<sequence>MASRHQVSNGTCRPAALHQRLSQRIGREIVGSSRRSFGSLRWFLGFLYPITDGPGAPPGRLGGGFRVALKTTWVSRTPRSCLEGSPKPPRSRFEQGAFEAPQDLPSGGRRAPCKRETPSSRLDERLEGVSMRPWCNRHDAFSRIIIIDMNDYWKMRLGRHRLNSDSVKAKEAEPEVKDFRYSDTMSYYLSCTDM</sequence>
<reference evidence="1 2" key="3">
    <citation type="journal article" date="2022" name="Microbiol. Spectr.">
        <title>Folding features and dynamics of 3D genome architecture in plant fungal pathogens.</title>
        <authorList>
            <person name="Xia C."/>
        </authorList>
    </citation>
    <scope>NUCLEOTIDE SEQUENCE [LARGE SCALE GENOMIC DNA]</scope>
    <source>
        <strain evidence="1 2">93-210</strain>
    </source>
</reference>
<reference evidence="2" key="1">
    <citation type="journal article" date="2018" name="BMC Genomics">
        <title>Genomic insights into host adaptation between the wheat stripe rust pathogen (Puccinia striiformis f. sp. tritici) and the barley stripe rust pathogen (Puccinia striiformis f. sp. hordei).</title>
        <authorList>
            <person name="Xia C."/>
            <person name="Wang M."/>
            <person name="Yin C."/>
            <person name="Cornejo O.E."/>
            <person name="Hulbert S.H."/>
            <person name="Chen X."/>
        </authorList>
    </citation>
    <scope>NUCLEOTIDE SEQUENCE [LARGE SCALE GENOMIC DNA]</scope>
    <source>
        <strain evidence="2">93-210</strain>
    </source>
</reference>
<keyword evidence="2" id="KW-1185">Reference proteome</keyword>
<comment type="caution">
    <text evidence="1">The sequence shown here is derived from an EMBL/GenBank/DDBJ whole genome shotgun (WGS) entry which is preliminary data.</text>
</comment>
<protein>
    <submittedName>
        <fullName evidence="1">Uncharacterized protein</fullName>
    </submittedName>
</protein>
<gene>
    <name evidence="1" type="ORF">MJO28_015991</name>
</gene>
<reference evidence="2" key="2">
    <citation type="journal article" date="2018" name="Mol. Plant Microbe Interact.">
        <title>Genome sequence resources for the wheat stripe rust pathogen (Puccinia striiformis f. sp. tritici) and the barley stripe rust pathogen (Puccinia striiformis f. sp. hordei).</title>
        <authorList>
            <person name="Xia C."/>
            <person name="Wang M."/>
            <person name="Yin C."/>
            <person name="Cornejo O.E."/>
            <person name="Hulbert S.H."/>
            <person name="Chen X."/>
        </authorList>
    </citation>
    <scope>NUCLEOTIDE SEQUENCE [LARGE SCALE GENOMIC DNA]</scope>
    <source>
        <strain evidence="2">93-210</strain>
    </source>
</reference>
<organism evidence="1 2">
    <name type="scientific">Puccinia striiformis f. sp. tritici</name>
    <dbReference type="NCBI Taxonomy" id="168172"/>
    <lineage>
        <taxon>Eukaryota</taxon>
        <taxon>Fungi</taxon>
        <taxon>Dikarya</taxon>
        <taxon>Basidiomycota</taxon>
        <taxon>Pucciniomycotina</taxon>
        <taxon>Pucciniomycetes</taxon>
        <taxon>Pucciniales</taxon>
        <taxon>Pucciniaceae</taxon>
        <taxon>Puccinia</taxon>
    </lineage>
</organism>
<accession>A0ACC0DRC6</accession>
<name>A0ACC0DRC6_9BASI</name>